<proteinExistence type="predicted"/>
<evidence type="ECO:0000256" key="2">
    <source>
        <dbReference type="SAM" id="SignalP"/>
    </source>
</evidence>
<feature type="chain" id="PRO_5045335460" evidence="2">
    <location>
        <begin position="28"/>
        <end position="388"/>
    </location>
</feature>
<comment type="caution">
    <text evidence="3">The sequence shown here is derived from an EMBL/GenBank/DDBJ whole genome shotgun (WGS) entry which is preliminary data.</text>
</comment>
<evidence type="ECO:0000313" key="4">
    <source>
        <dbReference type="Proteomes" id="UP001549076"/>
    </source>
</evidence>
<accession>A0ABV2N7R0</accession>
<feature type="compositionally biased region" description="Basic and acidic residues" evidence="1">
    <location>
        <begin position="116"/>
        <end position="129"/>
    </location>
</feature>
<reference evidence="3 4" key="1">
    <citation type="submission" date="2024-06" db="EMBL/GenBank/DDBJ databases">
        <title>Genomic Encyclopedia of Type Strains, Phase IV (KMG-IV): sequencing the most valuable type-strain genomes for metagenomic binning, comparative biology and taxonomic classification.</title>
        <authorList>
            <person name="Goeker M."/>
        </authorList>
    </citation>
    <scope>NUCLEOTIDE SEQUENCE [LARGE SCALE GENOMIC DNA]</scope>
    <source>
        <strain evidence="3 4">DSM 27865</strain>
    </source>
</reference>
<protein>
    <submittedName>
        <fullName evidence="3">Colicin import membrane protein</fullName>
    </submittedName>
</protein>
<dbReference type="RefSeq" id="WP_354199760.1">
    <property type="nucleotide sequence ID" value="NZ_JBEPML010000031.1"/>
</dbReference>
<dbReference type="Proteomes" id="UP001549076">
    <property type="component" value="Unassembled WGS sequence"/>
</dbReference>
<feature type="compositionally biased region" description="Basic and acidic residues" evidence="1">
    <location>
        <begin position="227"/>
        <end position="252"/>
    </location>
</feature>
<name>A0ABV2N7R0_9HYPH</name>
<gene>
    <name evidence="3" type="ORF">ABID37_005094</name>
</gene>
<feature type="compositionally biased region" description="Basic and acidic residues" evidence="1">
    <location>
        <begin position="170"/>
        <end position="184"/>
    </location>
</feature>
<sequence length="388" mass="40981">MKASLTTSLALHAAVLAFGLVSLSAPAAFEVSDVESLPVDIVPLEELTQIQQGDKQAPMNEKPAPTPTQRPDVVADAREIGENTVDTDKPVTPDPKPVPVDNASAPPPSPTPQEKPAPEEVEKPKEEPKPVPATDLNPVPQPREEVKPDPVKQPEPKPEPVKQPEPAPKPAEEKVAEAKPEPAKPDAVAEAIAAEEKPVEAAQLPNSAPVPEAKPRPRPAEAQTAKAPERKDSDKPAKEAASRPKSDEKDFNADEIAALLDKRKPSGGGAKRSSEQASLGGTKTTGGNRLSQNEMDALRQKLGGCWSIPAGVDDAGMLKVSVRFRLDRSGTLEGRPEVIAGGASSGPGRTAAESAVRAVQKCAPFNLPADKYDSWAEVVVNFDPSDMF</sequence>
<keyword evidence="2" id="KW-0732">Signal</keyword>
<organism evidence="3 4">
    <name type="scientific">Aquamicrobium terrae</name>
    <dbReference type="NCBI Taxonomy" id="1324945"/>
    <lineage>
        <taxon>Bacteria</taxon>
        <taxon>Pseudomonadati</taxon>
        <taxon>Pseudomonadota</taxon>
        <taxon>Alphaproteobacteria</taxon>
        <taxon>Hyphomicrobiales</taxon>
        <taxon>Phyllobacteriaceae</taxon>
        <taxon>Aquamicrobium</taxon>
    </lineage>
</organism>
<evidence type="ECO:0000256" key="1">
    <source>
        <dbReference type="SAM" id="MobiDB-lite"/>
    </source>
</evidence>
<dbReference type="EMBL" id="JBEPML010000031">
    <property type="protein sequence ID" value="MET3794854.1"/>
    <property type="molecule type" value="Genomic_DNA"/>
</dbReference>
<feature type="compositionally biased region" description="Basic and acidic residues" evidence="1">
    <location>
        <begin position="142"/>
        <end position="162"/>
    </location>
</feature>
<evidence type="ECO:0000313" key="3">
    <source>
        <dbReference type="EMBL" id="MET3794854.1"/>
    </source>
</evidence>
<feature type="compositionally biased region" description="Polar residues" evidence="1">
    <location>
        <begin position="275"/>
        <end position="290"/>
    </location>
</feature>
<keyword evidence="4" id="KW-1185">Reference proteome</keyword>
<feature type="compositionally biased region" description="Pro residues" evidence="1">
    <location>
        <begin position="105"/>
        <end position="115"/>
    </location>
</feature>
<feature type="region of interest" description="Disordered" evidence="1">
    <location>
        <begin position="50"/>
        <end position="290"/>
    </location>
</feature>
<dbReference type="Gene3D" id="3.30.1150.10">
    <property type="match status" value="1"/>
</dbReference>
<feature type="compositionally biased region" description="Basic and acidic residues" evidence="1">
    <location>
        <begin position="73"/>
        <end position="91"/>
    </location>
</feature>
<feature type="signal peptide" evidence="2">
    <location>
        <begin position="1"/>
        <end position="27"/>
    </location>
</feature>